<evidence type="ECO:0000313" key="15">
    <source>
        <dbReference type="Proteomes" id="UP000254040"/>
    </source>
</evidence>
<dbReference type="CDD" id="cd00405">
    <property type="entry name" value="PRAI"/>
    <property type="match status" value="1"/>
</dbReference>
<keyword evidence="6 10" id="KW-0028">Amino-acid biosynthesis</keyword>
<dbReference type="SUPFAM" id="SSF51366">
    <property type="entry name" value="Ribulose-phoshate binding barrel"/>
    <property type="match status" value="1"/>
</dbReference>
<dbReference type="PANTHER" id="PTHR42894">
    <property type="entry name" value="N-(5'-PHOSPHORIBOSYL)ANTHRANILATE ISOMERASE"/>
    <property type="match status" value="1"/>
</dbReference>
<dbReference type="GO" id="GO:0004640">
    <property type="term" value="F:phosphoribosylanthranilate isomerase activity"/>
    <property type="evidence" value="ECO:0007669"/>
    <property type="project" value="UniProtKB-UniRule"/>
</dbReference>
<keyword evidence="8 10" id="KW-0057">Aromatic amino acid biosynthesis</keyword>
<evidence type="ECO:0000256" key="2">
    <source>
        <dbReference type="ARBA" id="ARBA00004664"/>
    </source>
</evidence>
<dbReference type="PANTHER" id="PTHR42894:SF1">
    <property type="entry name" value="N-(5'-PHOSPHORIBOSYL)ANTHRANILATE ISOMERASE"/>
    <property type="match status" value="1"/>
</dbReference>
<organism evidence="13 15">
    <name type="scientific">Legionella moravica</name>
    <dbReference type="NCBI Taxonomy" id="39962"/>
    <lineage>
        <taxon>Bacteria</taxon>
        <taxon>Pseudomonadati</taxon>
        <taxon>Pseudomonadota</taxon>
        <taxon>Gammaproteobacteria</taxon>
        <taxon>Legionellales</taxon>
        <taxon>Legionellaceae</taxon>
        <taxon>Legionella</taxon>
    </lineage>
</organism>
<dbReference type="InterPro" id="IPR013785">
    <property type="entry name" value="Aldolase_TIM"/>
</dbReference>
<evidence type="ECO:0000256" key="8">
    <source>
        <dbReference type="ARBA" id="ARBA00023141"/>
    </source>
</evidence>
<accession>A0A378K541</accession>
<dbReference type="Proteomes" id="UP000254040">
    <property type="component" value="Unassembled WGS sequence"/>
</dbReference>
<evidence type="ECO:0000256" key="5">
    <source>
        <dbReference type="ARBA" id="ARBA00022272"/>
    </source>
</evidence>
<dbReference type="EC" id="5.3.1.24" evidence="4 10"/>
<name>A0A378K541_9GAMM</name>
<reference evidence="12 14" key="1">
    <citation type="submission" date="2015-11" db="EMBL/GenBank/DDBJ databases">
        <title>Genomic analysis of 38 Legionella species identifies large and diverse effector repertoires.</title>
        <authorList>
            <person name="Burstein D."/>
            <person name="Amaro F."/>
            <person name="Zusman T."/>
            <person name="Lifshitz Z."/>
            <person name="Cohen O."/>
            <person name="Gilbert J.A."/>
            <person name="Pupko T."/>
            <person name="Shuman H.A."/>
            <person name="Segal G."/>
        </authorList>
    </citation>
    <scope>NUCLEOTIDE SEQUENCE [LARGE SCALE GENOMIC DNA]</scope>
    <source>
        <strain evidence="12 14">ATCC 43877</strain>
    </source>
</reference>
<comment type="similarity">
    <text evidence="3 10">Belongs to the TrpF family.</text>
</comment>
<evidence type="ECO:0000256" key="9">
    <source>
        <dbReference type="ARBA" id="ARBA00023235"/>
    </source>
</evidence>
<dbReference type="EMBL" id="UGOG01000001">
    <property type="protein sequence ID" value="STX62991.1"/>
    <property type="molecule type" value="Genomic_DNA"/>
</dbReference>
<dbReference type="UniPathway" id="UPA00035">
    <property type="reaction ID" value="UER00042"/>
</dbReference>
<dbReference type="InterPro" id="IPR001240">
    <property type="entry name" value="PRAI_dom"/>
</dbReference>
<dbReference type="Gene3D" id="3.20.20.70">
    <property type="entry name" value="Aldolase class I"/>
    <property type="match status" value="1"/>
</dbReference>
<evidence type="ECO:0000313" key="13">
    <source>
        <dbReference type="EMBL" id="STX62991.1"/>
    </source>
</evidence>
<proteinExistence type="inferred from homology"/>
<evidence type="ECO:0000256" key="3">
    <source>
        <dbReference type="ARBA" id="ARBA00007571"/>
    </source>
</evidence>
<dbReference type="NCBIfam" id="NF002298">
    <property type="entry name" value="PRK01222.1-4"/>
    <property type="match status" value="1"/>
</dbReference>
<dbReference type="Proteomes" id="UP000054985">
    <property type="component" value="Unassembled WGS sequence"/>
</dbReference>
<feature type="domain" description="N-(5'phosphoribosyl) anthranilate isomerase (PRAI)" evidence="11">
    <location>
        <begin position="2"/>
        <end position="194"/>
    </location>
</feature>
<keyword evidence="9 10" id="KW-0413">Isomerase</keyword>
<evidence type="ECO:0000256" key="7">
    <source>
        <dbReference type="ARBA" id="ARBA00022822"/>
    </source>
</evidence>
<dbReference type="InterPro" id="IPR044643">
    <property type="entry name" value="TrpF_fam"/>
</dbReference>
<reference evidence="13 15" key="2">
    <citation type="submission" date="2018-06" db="EMBL/GenBank/DDBJ databases">
        <authorList>
            <consortium name="Pathogen Informatics"/>
            <person name="Doyle S."/>
        </authorList>
    </citation>
    <scope>NUCLEOTIDE SEQUENCE [LARGE SCALE GENOMIC DNA]</scope>
    <source>
        <strain evidence="13 15">NCTC12239</strain>
    </source>
</reference>
<evidence type="ECO:0000256" key="4">
    <source>
        <dbReference type="ARBA" id="ARBA00012572"/>
    </source>
</evidence>
<evidence type="ECO:0000313" key="14">
    <source>
        <dbReference type="Proteomes" id="UP000054985"/>
    </source>
</evidence>
<dbReference type="AlphaFoldDB" id="A0A378K541"/>
<dbReference type="STRING" id="39962.Lmor_1530"/>
<dbReference type="HAMAP" id="MF_00135">
    <property type="entry name" value="PRAI"/>
    <property type="match status" value="1"/>
</dbReference>
<dbReference type="InterPro" id="IPR011060">
    <property type="entry name" value="RibuloseP-bd_barrel"/>
</dbReference>
<dbReference type="EMBL" id="LNYN01000020">
    <property type="protein sequence ID" value="KTD34133.1"/>
    <property type="molecule type" value="Genomic_DNA"/>
</dbReference>
<evidence type="ECO:0000256" key="1">
    <source>
        <dbReference type="ARBA" id="ARBA00001164"/>
    </source>
</evidence>
<comment type="catalytic activity">
    <reaction evidence="1 10">
        <text>N-(5-phospho-beta-D-ribosyl)anthranilate = 1-(2-carboxyphenylamino)-1-deoxy-D-ribulose 5-phosphate</text>
        <dbReference type="Rhea" id="RHEA:21540"/>
        <dbReference type="ChEBI" id="CHEBI:18277"/>
        <dbReference type="ChEBI" id="CHEBI:58613"/>
        <dbReference type="EC" id="5.3.1.24"/>
    </reaction>
</comment>
<protein>
    <recommendedName>
        <fullName evidence="5 10">N-(5'-phosphoribosyl)anthranilate isomerase</fullName>
        <shortName evidence="10">PRAI</shortName>
        <ecNumber evidence="4 10">5.3.1.24</ecNumber>
    </recommendedName>
</protein>
<dbReference type="Pfam" id="PF00697">
    <property type="entry name" value="PRAI"/>
    <property type="match status" value="1"/>
</dbReference>
<evidence type="ECO:0000259" key="11">
    <source>
        <dbReference type="Pfam" id="PF00697"/>
    </source>
</evidence>
<evidence type="ECO:0000256" key="6">
    <source>
        <dbReference type="ARBA" id="ARBA00022605"/>
    </source>
</evidence>
<evidence type="ECO:0000313" key="12">
    <source>
        <dbReference type="EMBL" id="KTD34133.1"/>
    </source>
</evidence>
<comment type="pathway">
    <text evidence="2 10">Amino-acid biosynthesis; L-tryptophan biosynthesis; L-tryptophan from chorismate: step 3/5.</text>
</comment>
<dbReference type="FunFam" id="3.20.20.70:FF:000075">
    <property type="entry name" value="Tryptophan biosynthesis protein TRP1"/>
    <property type="match status" value="1"/>
</dbReference>
<keyword evidence="14" id="KW-1185">Reference proteome</keyword>
<keyword evidence="7 10" id="KW-0822">Tryptophan biosynthesis</keyword>
<dbReference type="GO" id="GO:0000162">
    <property type="term" value="P:L-tryptophan biosynthetic process"/>
    <property type="evidence" value="ECO:0007669"/>
    <property type="project" value="UniProtKB-UniRule"/>
</dbReference>
<evidence type="ECO:0000256" key="10">
    <source>
        <dbReference type="HAMAP-Rule" id="MF_00135"/>
    </source>
</evidence>
<sequence>MCGMTRKEDVAHAISLGVDAIGLIIYPKSSRYVSIEKARLLLSDLPPFIDAVAVLVNPDRDTVHHILDELPVTLLQFHGDESPEFCQEFDFPYIKAVHPKSSTQIVHFADEFQSARAVLLDAATPDNRGGTGLTFDWSIIPDHVTKPYILAGGLNELNVIEAIKLHRPYAVDVCSGIETLPGVKDHQKMSRFMKALWGKE</sequence>
<gene>
    <name evidence="10 13" type="primary">trpF</name>
    <name evidence="12" type="ORF">Lmor_1530</name>
    <name evidence="13" type="ORF">NCTC12239_01931</name>
</gene>